<comment type="caution">
    <text evidence="4">Lacks conserved residue(s) required for the propagation of feature annotation.</text>
</comment>
<keyword evidence="6" id="KW-1185">Reference proteome</keyword>
<dbReference type="InterPro" id="IPR016035">
    <property type="entry name" value="Acyl_Trfase/lysoPLipase"/>
</dbReference>
<organism evidence="6 7">
    <name type="scientific">Parascaris equorum</name>
    <name type="common">Equine roundworm</name>
    <dbReference type="NCBI Taxonomy" id="6256"/>
    <lineage>
        <taxon>Eukaryota</taxon>
        <taxon>Metazoa</taxon>
        <taxon>Ecdysozoa</taxon>
        <taxon>Nematoda</taxon>
        <taxon>Chromadorea</taxon>
        <taxon>Rhabditida</taxon>
        <taxon>Spirurina</taxon>
        <taxon>Ascaridomorpha</taxon>
        <taxon>Ascaridoidea</taxon>
        <taxon>Ascarididae</taxon>
        <taxon>Parascaris</taxon>
    </lineage>
</organism>
<evidence type="ECO:0000259" key="5">
    <source>
        <dbReference type="PROSITE" id="PS51635"/>
    </source>
</evidence>
<protein>
    <submittedName>
        <fullName evidence="7">PNPLA domain-containing protein</fullName>
    </submittedName>
</protein>
<evidence type="ECO:0000313" key="6">
    <source>
        <dbReference type="Proteomes" id="UP000887564"/>
    </source>
</evidence>
<proteinExistence type="predicted"/>
<dbReference type="Proteomes" id="UP000887564">
    <property type="component" value="Unplaced"/>
</dbReference>
<dbReference type="GO" id="GO:0052816">
    <property type="term" value="F:long-chain fatty acyl-CoA hydrolase activity"/>
    <property type="evidence" value="ECO:0007669"/>
    <property type="project" value="TreeGrafter"/>
</dbReference>
<dbReference type="GO" id="GO:2000304">
    <property type="term" value="P:positive regulation of ceramide biosynthetic process"/>
    <property type="evidence" value="ECO:0007669"/>
    <property type="project" value="TreeGrafter"/>
</dbReference>
<dbReference type="GO" id="GO:0006629">
    <property type="term" value="P:lipid metabolic process"/>
    <property type="evidence" value="ECO:0007669"/>
    <property type="project" value="UniProtKB-KW"/>
</dbReference>
<evidence type="ECO:0000313" key="7">
    <source>
        <dbReference type="WBParaSite" id="PEQ_0001192901-mRNA-1"/>
    </source>
</evidence>
<accession>A0A914S449</accession>
<dbReference type="SUPFAM" id="SSF52151">
    <property type="entry name" value="FabD/lysophospholipase-like"/>
    <property type="match status" value="1"/>
</dbReference>
<dbReference type="AlphaFoldDB" id="A0A914S449"/>
<evidence type="ECO:0000256" key="2">
    <source>
        <dbReference type="ARBA" id="ARBA00023043"/>
    </source>
</evidence>
<sequence length="353" mass="39377">MLLEVRILLTLGADPDNLYKDDYGQKELEDRIANGNVCAICAEKYNDFLQYAQMIHEAQFGQAPILIQRQRRCKRGLIALALDGGGMRGLVSVNEIFLDGSTVKRLFGNMVDRQTRNMENVLLKCFPDEYTFLSCSKRLTVPALDISTTPAKLHVFRNYSVNNESLTEDTLFRDAARASSAAPTYFHPHIMDGRILVDGSFVANCPLNILFKEFDQCNRNGSTISLAAIISVGTGEPLATVRKYKSGSNITAKGKNIIHLSSLLLEQVVGHEQSGLESAKERCLAQNIPFVRLSPKGINVRIDQIDDGKLMDMIWTTLKYLTDHTAEIDTLGRILYELMGESSDCRGRSYTVL</sequence>
<dbReference type="GO" id="GO:0047499">
    <property type="term" value="F:calcium-independent phospholipase A2 activity"/>
    <property type="evidence" value="ECO:0007669"/>
    <property type="project" value="InterPro"/>
</dbReference>
<name>A0A914S449_PAREQ</name>
<keyword evidence="3" id="KW-0443">Lipid metabolism</keyword>
<feature type="domain" description="PNPLA" evidence="5">
    <location>
        <begin position="1"/>
        <end position="211"/>
    </location>
</feature>
<evidence type="ECO:0000256" key="4">
    <source>
        <dbReference type="PROSITE-ProRule" id="PRU01161"/>
    </source>
</evidence>
<dbReference type="InterPro" id="IPR002641">
    <property type="entry name" value="PNPLA_dom"/>
</dbReference>
<keyword evidence="2" id="KW-0040">ANK repeat</keyword>
<dbReference type="PANTHER" id="PTHR24139:SF35">
    <property type="entry name" value="PNPLA DOMAIN-CONTAINING PROTEIN"/>
    <property type="match status" value="1"/>
</dbReference>
<dbReference type="GO" id="GO:0005739">
    <property type="term" value="C:mitochondrion"/>
    <property type="evidence" value="ECO:0007669"/>
    <property type="project" value="TreeGrafter"/>
</dbReference>
<dbReference type="InterPro" id="IPR047148">
    <property type="entry name" value="PLPL9"/>
</dbReference>
<dbReference type="Pfam" id="PF01734">
    <property type="entry name" value="Patatin"/>
    <property type="match status" value="1"/>
</dbReference>
<dbReference type="WBParaSite" id="PEQ_0001192901-mRNA-1">
    <property type="protein sequence ID" value="PEQ_0001192901-mRNA-1"/>
    <property type="gene ID" value="PEQ_0001192901"/>
</dbReference>
<evidence type="ECO:0000256" key="3">
    <source>
        <dbReference type="ARBA" id="ARBA00023098"/>
    </source>
</evidence>
<dbReference type="PROSITE" id="PS51635">
    <property type="entry name" value="PNPLA"/>
    <property type="match status" value="1"/>
</dbReference>
<dbReference type="Gene3D" id="3.40.1090.10">
    <property type="entry name" value="Cytosolic phospholipase A2 catalytic domain"/>
    <property type="match status" value="1"/>
</dbReference>
<keyword evidence="1" id="KW-0677">Repeat</keyword>
<evidence type="ECO:0000256" key="1">
    <source>
        <dbReference type="ARBA" id="ARBA00022737"/>
    </source>
</evidence>
<reference evidence="7" key="1">
    <citation type="submission" date="2022-11" db="UniProtKB">
        <authorList>
            <consortium name="WormBaseParasite"/>
        </authorList>
    </citation>
    <scope>IDENTIFICATION</scope>
</reference>
<dbReference type="PANTHER" id="PTHR24139">
    <property type="entry name" value="CALCIUM-INDEPENDENT PHOSPHOLIPASE A2"/>
    <property type="match status" value="1"/>
</dbReference>